<evidence type="ECO:0000313" key="10">
    <source>
        <dbReference type="Proteomes" id="UP001320168"/>
    </source>
</evidence>
<reference evidence="9 10" key="1">
    <citation type="journal article" date="2021" name="Front. Microbiol.">
        <title>Aerobic Denitrification and Heterotrophic Sulfur Oxidation in the Genus Halomonas Revealed by Six Novel Species Characterizations and Genome-Based Analysis.</title>
        <authorList>
            <person name="Wang L."/>
            <person name="Shao Z."/>
        </authorList>
    </citation>
    <scope>NUCLEOTIDE SEQUENCE [LARGE SCALE GENOMIC DNA]</scope>
    <source>
        <strain evidence="9 10">MCCC 1A11081</strain>
    </source>
</reference>
<feature type="compositionally biased region" description="Basic and acidic residues" evidence="8">
    <location>
        <begin position="248"/>
        <end position="258"/>
    </location>
</feature>
<proteinExistence type="inferred from homology"/>
<dbReference type="NCBIfam" id="TIGR00453">
    <property type="entry name" value="ispD"/>
    <property type="match status" value="1"/>
</dbReference>
<evidence type="ECO:0000256" key="6">
    <source>
        <dbReference type="ARBA" id="ARBA00023229"/>
    </source>
</evidence>
<name>A0ABS9A5B5_9GAMM</name>
<dbReference type="InterPro" id="IPR029044">
    <property type="entry name" value="Nucleotide-diphossugar_trans"/>
</dbReference>
<evidence type="ECO:0000256" key="2">
    <source>
        <dbReference type="ARBA" id="ARBA00004787"/>
    </source>
</evidence>
<evidence type="ECO:0000256" key="1">
    <source>
        <dbReference type="ARBA" id="ARBA00001282"/>
    </source>
</evidence>
<evidence type="ECO:0000256" key="4">
    <source>
        <dbReference type="ARBA" id="ARBA00022679"/>
    </source>
</evidence>
<dbReference type="EMBL" id="JABFTX010000002">
    <property type="protein sequence ID" value="MCE8003518.1"/>
    <property type="molecule type" value="Genomic_DNA"/>
</dbReference>
<evidence type="ECO:0000256" key="5">
    <source>
        <dbReference type="ARBA" id="ARBA00022695"/>
    </source>
</evidence>
<feature type="site" description="Positions MEP for the nucleophilic attack" evidence="7">
    <location>
        <position position="161"/>
    </location>
</feature>
<keyword evidence="5 7" id="KW-0548">Nucleotidyltransferase</keyword>
<protein>
    <recommendedName>
        <fullName evidence="7">2-C-methyl-D-erythritol 4-phosphate cytidylyltransferase</fullName>
        <ecNumber evidence="7">2.7.7.60</ecNumber>
    </recommendedName>
    <alternativeName>
        <fullName evidence="7">4-diphosphocytidyl-2C-methyl-D-erythritol synthase</fullName>
    </alternativeName>
    <alternativeName>
        <fullName evidence="7">MEP cytidylyltransferase</fullName>
        <shortName evidence="7">MCT</shortName>
    </alternativeName>
</protein>
<feature type="region of interest" description="Disordered" evidence="8">
    <location>
        <begin position="239"/>
        <end position="258"/>
    </location>
</feature>
<sequence>MSEADASARLWLVVPAAGRGRRMGADRPKQYLTLEGRPVLAHTLSRLHQAFPQAQLCLCLDPDDDRFDPAWVPFARWRRSPGGHERADSVRQALAALAGEAGDDDLVLVHDVARPCVTVADLTTLLSALREDPVGALLATPVADTIKRDDGQGRIASTEPRDGLWQAQTPQGFRYGLLRQALEQAAAGGVGVTDEASAVEALGLSPRLVPGRRDNLKITHPEDLALAAHVLAAQREGAASHAGQGLAEHAHLASKETD</sequence>
<dbReference type="RefSeq" id="WP_234270221.1">
    <property type="nucleotide sequence ID" value="NZ_JABFTX010000002.1"/>
</dbReference>
<feature type="site" description="Transition state stabilizer" evidence="7">
    <location>
        <position position="22"/>
    </location>
</feature>
<keyword evidence="4 7" id="KW-0808">Transferase</keyword>
<dbReference type="CDD" id="cd02516">
    <property type="entry name" value="CDP-ME_synthetase"/>
    <property type="match status" value="1"/>
</dbReference>
<dbReference type="SUPFAM" id="SSF53448">
    <property type="entry name" value="Nucleotide-diphospho-sugar transferases"/>
    <property type="match status" value="1"/>
</dbReference>
<feature type="site" description="Positions MEP for the nucleophilic attack" evidence="7">
    <location>
        <position position="217"/>
    </location>
</feature>
<dbReference type="EC" id="2.7.7.60" evidence="7"/>
<feature type="site" description="Transition state stabilizer" evidence="7">
    <location>
        <position position="29"/>
    </location>
</feature>
<dbReference type="PANTHER" id="PTHR32125:SF4">
    <property type="entry name" value="2-C-METHYL-D-ERYTHRITOL 4-PHOSPHATE CYTIDYLYLTRANSFERASE, CHLOROPLASTIC"/>
    <property type="match status" value="1"/>
</dbReference>
<comment type="similarity">
    <text evidence="3 7">Belongs to the IspD/TarI cytidylyltransferase family. IspD subfamily.</text>
</comment>
<dbReference type="GO" id="GO:0050518">
    <property type="term" value="F:2-C-methyl-D-erythritol 4-phosphate cytidylyltransferase activity"/>
    <property type="evidence" value="ECO:0007669"/>
    <property type="project" value="UniProtKB-EC"/>
</dbReference>
<dbReference type="Proteomes" id="UP001320168">
    <property type="component" value="Unassembled WGS sequence"/>
</dbReference>
<dbReference type="Pfam" id="PF01128">
    <property type="entry name" value="IspD"/>
    <property type="match status" value="1"/>
</dbReference>
<organism evidence="9 10">
    <name type="scientific">Billgrantia ethanolica</name>
    <dbReference type="NCBI Taxonomy" id="2733486"/>
    <lineage>
        <taxon>Bacteria</taxon>
        <taxon>Pseudomonadati</taxon>
        <taxon>Pseudomonadota</taxon>
        <taxon>Gammaproteobacteria</taxon>
        <taxon>Oceanospirillales</taxon>
        <taxon>Halomonadaceae</taxon>
        <taxon>Billgrantia</taxon>
    </lineage>
</organism>
<accession>A0ABS9A5B5</accession>
<evidence type="ECO:0000256" key="8">
    <source>
        <dbReference type="SAM" id="MobiDB-lite"/>
    </source>
</evidence>
<evidence type="ECO:0000256" key="7">
    <source>
        <dbReference type="HAMAP-Rule" id="MF_00108"/>
    </source>
</evidence>
<comment type="caution">
    <text evidence="9">The sequence shown here is derived from an EMBL/GenBank/DDBJ whole genome shotgun (WGS) entry which is preliminary data.</text>
</comment>
<keyword evidence="10" id="KW-1185">Reference proteome</keyword>
<comment type="function">
    <text evidence="7">Catalyzes the formation of 4-diphosphocytidyl-2-C-methyl-D-erythritol from CTP and 2-C-methyl-D-erythritol 4-phosphate (MEP).</text>
</comment>
<dbReference type="InterPro" id="IPR050088">
    <property type="entry name" value="IspD/TarI_cytidylyltransf_bact"/>
</dbReference>
<comment type="pathway">
    <text evidence="2 7">Isoprenoid biosynthesis; isopentenyl diphosphate biosynthesis via DXP pathway; isopentenyl diphosphate from 1-deoxy-D-xylulose 5-phosphate: step 2/6.</text>
</comment>
<dbReference type="PROSITE" id="PS01295">
    <property type="entry name" value="ISPD"/>
    <property type="match status" value="1"/>
</dbReference>
<dbReference type="Gene3D" id="3.90.550.10">
    <property type="entry name" value="Spore Coat Polysaccharide Biosynthesis Protein SpsA, Chain A"/>
    <property type="match status" value="1"/>
</dbReference>
<comment type="catalytic activity">
    <reaction evidence="1 7">
        <text>2-C-methyl-D-erythritol 4-phosphate + CTP + H(+) = 4-CDP-2-C-methyl-D-erythritol + diphosphate</text>
        <dbReference type="Rhea" id="RHEA:13429"/>
        <dbReference type="ChEBI" id="CHEBI:15378"/>
        <dbReference type="ChEBI" id="CHEBI:33019"/>
        <dbReference type="ChEBI" id="CHEBI:37563"/>
        <dbReference type="ChEBI" id="CHEBI:57823"/>
        <dbReference type="ChEBI" id="CHEBI:58262"/>
        <dbReference type="EC" id="2.7.7.60"/>
    </reaction>
</comment>
<dbReference type="InterPro" id="IPR034683">
    <property type="entry name" value="IspD/TarI"/>
</dbReference>
<evidence type="ECO:0000313" key="9">
    <source>
        <dbReference type="EMBL" id="MCE8003518.1"/>
    </source>
</evidence>
<keyword evidence="6 7" id="KW-0414">Isoprene biosynthesis</keyword>
<dbReference type="InterPro" id="IPR018294">
    <property type="entry name" value="ISPD_synthase_CS"/>
</dbReference>
<dbReference type="PANTHER" id="PTHR32125">
    <property type="entry name" value="2-C-METHYL-D-ERYTHRITOL 4-PHOSPHATE CYTIDYLYLTRANSFERASE, CHLOROPLASTIC"/>
    <property type="match status" value="1"/>
</dbReference>
<evidence type="ECO:0000256" key="3">
    <source>
        <dbReference type="ARBA" id="ARBA00009789"/>
    </source>
</evidence>
<gene>
    <name evidence="7" type="primary">ispD</name>
    <name evidence="9" type="ORF">HOP53_11775</name>
</gene>
<dbReference type="InterPro" id="IPR001228">
    <property type="entry name" value="IspD"/>
</dbReference>
<dbReference type="HAMAP" id="MF_00108">
    <property type="entry name" value="IspD"/>
    <property type="match status" value="1"/>
</dbReference>